<dbReference type="Proteomes" id="UP000008827">
    <property type="component" value="Chromosome 4"/>
</dbReference>
<evidence type="ECO:0008006" key="4">
    <source>
        <dbReference type="Google" id="ProtNLM"/>
    </source>
</evidence>
<dbReference type="InParanoid" id="A0A0R0K953"/>
<reference evidence="1" key="3">
    <citation type="submission" date="2018-07" db="EMBL/GenBank/DDBJ databases">
        <title>WGS assembly of Glycine max.</title>
        <authorList>
            <person name="Schmutz J."/>
            <person name="Cannon S."/>
            <person name="Schlueter J."/>
            <person name="Ma J."/>
            <person name="Mitros T."/>
            <person name="Nelson W."/>
            <person name="Hyten D."/>
            <person name="Song Q."/>
            <person name="Thelen J."/>
            <person name="Cheng J."/>
            <person name="Xu D."/>
            <person name="Hellsten U."/>
            <person name="May G."/>
            <person name="Yu Y."/>
            <person name="Sakurai T."/>
            <person name="Umezawa T."/>
            <person name="Bhattacharyya M."/>
            <person name="Sandhu D."/>
            <person name="Valliyodan B."/>
            <person name="Lindquist E."/>
            <person name="Peto M."/>
            <person name="Grant D."/>
            <person name="Shu S."/>
            <person name="Goodstein D."/>
            <person name="Barry K."/>
            <person name="Futrell-Griggs M."/>
            <person name="Abernathy B."/>
            <person name="Du J."/>
            <person name="Tian Z."/>
            <person name="Zhu L."/>
            <person name="Gill N."/>
            <person name="Joshi T."/>
            <person name="Libault M."/>
            <person name="Sethuraman A."/>
            <person name="Zhang X."/>
            <person name="Shinozaki K."/>
            <person name="Nguyen H."/>
            <person name="Wing R."/>
            <person name="Cregan P."/>
            <person name="Specht J."/>
            <person name="Grimwood J."/>
            <person name="Rokhsar D."/>
            <person name="Stacey G."/>
            <person name="Shoemaker R."/>
            <person name="Jackson S."/>
        </authorList>
    </citation>
    <scope>NUCLEOTIDE SEQUENCE</scope>
    <source>
        <tissue evidence="1">Callus</tissue>
    </source>
</reference>
<accession>A0A0R0K953</accession>
<dbReference type="Gramene" id="KRH63308">
    <property type="protein sequence ID" value="KRH63308"/>
    <property type="gene ID" value="GLYMA_04G167100"/>
</dbReference>
<evidence type="ECO:0000313" key="1">
    <source>
        <dbReference type="EMBL" id="KRH63308.1"/>
    </source>
</evidence>
<dbReference type="InterPro" id="IPR012337">
    <property type="entry name" value="RNaseH-like_sf"/>
</dbReference>
<name>A0A0R0K953_SOYBN</name>
<dbReference type="STRING" id="3847.A0A0R0K953"/>
<dbReference type="InterPro" id="IPR052035">
    <property type="entry name" value="ZnF_BED_domain_contain"/>
</dbReference>
<reference evidence="2" key="2">
    <citation type="submission" date="2018-02" db="UniProtKB">
        <authorList>
            <consortium name="EnsemblPlants"/>
        </authorList>
    </citation>
    <scope>IDENTIFICATION</scope>
    <source>
        <strain evidence="2">Williams 82</strain>
    </source>
</reference>
<dbReference type="EnsemblPlants" id="KRH63308">
    <property type="protein sequence ID" value="KRH63308"/>
    <property type="gene ID" value="GLYMA_04G167100"/>
</dbReference>
<dbReference type="AlphaFoldDB" id="A0A0R0K953"/>
<organism evidence="1">
    <name type="scientific">Glycine max</name>
    <name type="common">Soybean</name>
    <name type="synonym">Glycine hispida</name>
    <dbReference type="NCBI Taxonomy" id="3847"/>
    <lineage>
        <taxon>Eukaryota</taxon>
        <taxon>Viridiplantae</taxon>
        <taxon>Streptophyta</taxon>
        <taxon>Embryophyta</taxon>
        <taxon>Tracheophyta</taxon>
        <taxon>Spermatophyta</taxon>
        <taxon>Magnoliopsida</taxon>
        <taxon>eudicotyledons</taxon>
        <taxon>Gunneridae</taxon>
        <taxon>Pentapetalae</taxon>
        <taxon>rosids</taxon>
        <taxon>fabids</taxon>
        <taxon>Fabales</taxon>
        <taxon>Fabaceae</taxon>
        <taxon>Papilionoideae</taxon>
        <taxon>50 kb inversion clade</taxon>
        <taxon>NPAAA clade</taxon>
        <taxon>indigoferoid/millettioid clade</taxon>
        <taxon>Phaseoleae</taxon>
        <taxon>Glycine</taxon>
        <taxon>Glycine subgen. Soja</taxon>
    </lineage>
</organism>
<gene>
    <name evidence="1" type="ORF">GLYMA_04G167100</name>
</gene>
<keyword evidence="3" id="KW-1185">Reference proteome</keyword>
<dbReference type="SMR" id="A0A0R0K953"/>
<evidence type="ECO:0000313" key="3">
    <source>
        <dbReference type="Proteomes" id="UP000008827"/>
    </source>
</evidence>
<protein>
    <recommendedName>
        <fullName evidence="4">hAT-like transposase RNase-H fold domain-containing protein</fullName>
    </recommendedName>
</protein>
<reference evidence="1 2" key="1">
    <citation type="journal article" date="2010" name="Nature">
        <title>Genome sequence of the palaeopolyploid soybean.</title>
        <authorList>
            <person name="Schmutz J."/>
            <person name="Cannon S.B."/>
            <person name="Schlueter J."/>
            <person name="Ma J."/>
            <person name="Mitros T."/>
            <person name="Nelson W."/>
            <person name="Hyten D.L."/>
            <person name="Song Q."/>
            <person name="Thelen J.J."/>
            <person name="Cheng J."/>
            <person name="Xu D."/>
            <person name="Hellsten U."/>
            <person name="May G.D."/>
            <person name="Yu Y."/>
            <person name="Sakurai T."/>
            <person name="Umezawa T."/>
            <person name="Bhattacharyya M.K."/>
            <person name="Sandhu D."/>
            <person name="Valliyodan B."/>
            <person name="Lindquist E."/>
            <person name="Peto M."/>
            <person name="Grant D."/>
            <person name="Shu S."/>
            <person name="Goodstein D."/>
            <person name="Barry K."/>
            <person name="Futrell-Griggs M."/>
            <person name="Abernathy B."/>
            <person name="Du J."/>
            <person name="Tian Z."/>
            <person name="Zhu L."/>
            <person name="Gill N."/>
            <person name="Joshi T."/>
            <person name="Libault M."/>
            <person name="Sethuraman A."/>
            <person name="Zhang X.-C."/>
            <person name="Shinozaki K."/>
            <person name="Nguyen H.T."/>
            <person name="Wing R.A."/>
            <person name="Cregan P."/>
            <person name="Specht J."/>
            <person name="Grimwood J."/>
            <person name="Rokhsar D."/>
            <person name="Stacey G."/>
            <person name="Shoemaker R.C."/>
            <person name="Jackson S.A."/>
        </authorList>
    </citation>
    <scope>NUCLEOTIDE SEQUENCE</scope>
    <source>
        <strain evidence="2">cv. Williams 82</strain>
        <tissue evidence="1">Callus</tissue>
    </source>
</reference>
<dbReference type="PANTHER" id="PTHR46481">
    <property type="entry name" value="ZINC FINGER BED DOMAIN-CONTAINING PROTEIN 4"/>
    <property type="match status" value="1"/>
</dbReference>
<sequence length="206" mass="23879">MDTPIDPSVNMRGPKQSILKTLQQSSSSVGDRGESSLVENYTFNQDAARMEFTKMIALHEYPLAMVDHIGFRRFCNVVQPLYKVISRNTLKLDILKFYESERVKTMKLIQTNSSRIAITMDMWTASNQNKGYMTITAHFIDNNWNLQSQLMRFMYVPTPHTAEVLVEIIIEHFFEWNLNRKVSTITVDNCNTNDVMIPKILITLTF</sequence>
<dbReference type="OMA" id="HEYSIMM"/>
<dbReference type="PANTHER" id="PTHR46481:SF11">
    <property type="entry name" value="ZINC FINGER BED DOMAIN-CONTAINING PROTEIN RICESLEEPER 2-LIKE"/>
    <property type="match status" value="1"/>
</dbReference>
<dbReference type="SUPFAM" id="SSF53098">
    <property type="entry name" value="Ribonuclease H-like"/>
    <property type="match status" value="1"/>
</dbReference>
<dbReference type="EMBL" id="CM000837">
    <property type="protein sequence ID" value="KRH63308.1"/>
    <property type="molecule type" value="Genomic_DNA"/>
</dbReference>
<evidence type="ECO:0000313" key="2">
    <source>
        <dbReference type="EnsemblPlants" id="KRH63308"/>
    </source>
</evidence>
<proteinExistence type="predicted"/>